<proteinExistence type="predicted"/>
<dbReference type="Gene3D" id="3.30.565.10">
    <property type="entry name" value="Histidine kinase-like ATPase, C-terminal domain"/>
    <property type="match status" value="1"/>
</dbReference>
<keyword evidence="5" id="KW-0547">Nucleotide-binding</keyword>
<evidence type="ECO:0000313" key="9">
    <source>
        <dbReference type="EMBL" id="MFC3141861.1"/>
    </source>
</evidence>
<dbReference type="EMBL" id="JBHRTB010000010">
    <property type="protein sequence ID" value="MFC3141861.1"/>
    <property type="molecule type" value="Genomic_DNA"/>
</dbReference>
<dbReference type="InterPro" id="IPR036890">
    <property type="entry name" value="HATPase_C_sf"/>
</dbReference>
<evidence type="ECO:0000256" key="4">
    <source>
        <dbReference type="ARBA" id="ARBA00022679"/>
    </source>
</evidence>
<dbReference type="InterPro" id="IPR035965">
    <property type="entry name" value="PAS-like_dom_sf"/>
</dbReference>
<keyword evidence="4 9" id="KW-0808">Transferase</keyword>
<evidence type="ECO:0000256" key="2">
    <source>
        <dbReference type="ARBA" id="ARBA00012438"/>
    </source>
</evidence>
<keyword evidence="7" id="KW-0067">ATP-binding</keyword>
<dbReference type="PANTHER" id="PTHR41523">
    <property type="entry name" value="TWO-COMPONENT SYSTEM SENSOR PROTEIN"/>
    <property type="match status" value="1"/>
</dbReference>
<dbReference type="Proteomes" id="UP001595632">
    <property type="component" value="Unassembled WGS sequence"/>
</dbReference>
<name>A0ABV7GNJ2_9RHOB</name>
<evidence type="ECO:0000256" key="1">
    <source>
        <dbReference type="ARBA" id="ARBA00000085"/>
    </source>
</evidence>
<comment type="caution">
    <text evidence="9">The sequence shown here is derived from an EMBL/GenBank/DDBJ whole genome shotgun (WGS) entry which is preliminary data.</text>
</comment>
<feature type="domain" description="Signal transduction histidine kinase HWE region" evidence="8">
    <location>
        <begin position="132"/>
        <end position="213"/>
    </location>
</feature>
<evidence type="ECO:0000256" key="3">
    <source>
        <dbReference type="ARBA" id="ARBA00022553"/>
    </source>
</evidence>
<evidence type="ECO:0000256" key="6">
    <source>
        <dbReference type="ARBA" id="ARBA00022777"/>
    </source>
</evidence>
<dbReference type="InterPro" id="IPR013655">
    <property type="entry name" value="PAS_fold_3"/>
</dbReference>
<dbReference type="RefSeq" id="WP_275631890.1">
    <property type="nucleotide sequence ID" value="NZ_JARGYD010000002.1"/>
</dbReference>
<dbReference type="InterPro" id="IPR011102">
    <property type="entry name" value="Sig_transdc_His_kinase_HWE"/>
</dbReference>
<evidence type="ECO:0000259" key="8">
    <source>
        <dbReference type="SMART" id="SM00911"/>
    </source>
</evidence>
<gene>
    <name evidence="9" type="ORF">ACFOGP_04035</name>
</gene>
<reference evidence="10" key="1">
    <citation type="journal article" date="2019" name="Int. J. Syst. Evol. Microbiol.">
        <title>The Global Catalogue of Microorganisms (GCM) 10K type strain sequencing project: providing services to taxonomists for standard genome sequencing and annotation.</title>
        <authorList>
            <consortium name="The Broad Institute Genomics Platform"/>
            <consortium name="The Broad Institute Genome Sequencing Center for Infectious Disease"/>
            <person name="Wu L."/>
            <person name="Ma J."/>
        </authorList>
    </citation>
    <scope>NUCLEOTIDE SEQUENCE [LARGE SCALE GENOMIC DNA]</scope>
    <source>
        <strain evidence="10">KCTC 52366</strain>
    </source>
</reference>
<dbReference type="EC" id="2.7.13.3" evidence="2"/>
<dbReference type="SUPFAM" id="SSF55785">
    <property type="entry name" value="PYP-like sensor domain (PAS domain)"/>
    <property type="match status" value="1"/>
</dbReference>
<evidence type="ECO:0000256" key="7">
    <source>
        <dbReference type="ARBA" id="ARBA00022840"/>
    </source>
</evidence>
<keyword evidence="10" id="KW-1185">Reference proteome</keyword>
<evidence type="ECO:0000256" key="5">
    <source>
        <dbReference type="ARBA" id="ARBA00022741"/>
    </source>
</evidence>
<dbReference type="SMART" id="SM00911">
    <property type="entry name" value="HWE_HK"/>
    <property type="match status" value="1"/>
</dbReference>
<dbReference type="Pfam" id="PF08447">
    <property type="entry name" value="PAS_3"/>
    <property type="match status" value="1"/>
</dbReference>
<sequence>MPLEDDRLKHAFGFAGIGRWEFSYKDRSLFLDSACRDLFEVSEAEASSQTALMARVAEEDRERAFGALDALSKDGEVYDETFRMNLPSGTERWLRGVARYRASEDGDTIIGVSFDVTTEQKLLADREMHLAEINHRIKNLFALVSAMISNASRESTDKAAMVDNLRGRVAALDRAHSLMLKTDVNQPVPLRALIDQILAPARGDQTIEMTGEEVLIPAKAATSLVLILHEWVTNSAKYGSLREKDGAIRIHWEPYENGVHLGWRERVPDYDTESSKGFGSSLIQAAAMQLRAEKVRRVEDGWLSIDMKLPLDGY</sequence>
<comment type="catalytic activity">
    <reaction evidence="1">
        <text>ATP + protein L-histidine = ADP + protein N-phospho-L-histidine.</text>
        <dbReference type="EC" id="2.7.13.3"/>
    </reaction>
</comment>
<keyword evidence="6 9" id="KW-0418">Kinase</keyword>
<dbReference type="PANTHER" id="PTHR41523:SF8">
    <property type="entry name" value="ETHYLENE RESPONSE SENSOR PROTEIN"/>
    <property type="match status" value="1"/>
</dbReference>
<organism evidence="9 10">
    <name type="scientific">Psychromarinibacter halotolerans</name>
    <dbReference type="NCBI Taxonomy" id="1775175"/>
    <lineage>
        <taxon>Bacteria</taxon>
        <taxon>Pseudomonadati</taxon>
        <taxon>Pseudomonadota</taxon>
        <taxon>Alphaproteobacteria</taxon>
        <taxon>Rhodobacterales</taxon>
        <taxon>Paracoccaceae</taxon>
        <taxon>Psychromarinibacter</taxon>
    </lineage>
</organism>
<dbReference type="Gene3D" id="3.30.450.20">
    <property type="entry name" value="PAS domain"/>
    <property type="match status" value="1"/>
</dbReference>
<evidence type="ECO:0000313" key="10">
    <source>
        <dbReference type="Proteomes" id="UP001595632"/>
    </source>
</evidence>
<keyword evidence="3" id="KW-0597">Phosphoprotein</keyword>
<accession>A0ABV7GNJ2</accession>
<protein>
    <recommendedName>
        <fullName evidence="2">histidine kinase</fullName>
        <ecNumber evidence="2">2.7.13.3</ecNumber>
    </recommendedName>
</protein>
<dbReference type="Pfam" id="PF07536">
    <property type="entry name" value="HWE_HK"/>
    <property type="match status" value="1"/>
</dbReference>
<dbReference type="GO" id="GO:0004673">
    <property type="term" value="F:protein histidine kinase activity"/>
    <property type="evidence" value="ECO:0007669"/>
    <property type="project" value="UniProtKB-EC"/>
</dbReference>